<dbReference type="GO" id="GO:0015297">
    <property type="term" value="F:antiporter activity"/>
    <property type="evidence" value="ECO:0007669"/>
    <property type="project" value="UniProtKB-KW"/>
</dbReference>
<evidence type="ECO:0000256" key="4">
    <source>
        <dbReference type="ARBA" id="ARBA00022538"/>
    </source>
</evidence>
<dbReference type="InterPro" id="IPR003148">
    <property type="entry name" value="RCK_N"/>
</dbReference>
<evidence type="ECO:0000313" key="11">
    <source>
        <dbReference type="EMBL" id="CAI0448704.1"/>
    </source>
</evidence>
<dbReference type="Pfam" id="PF00999">
    <property type="entry name" value="Na_H_Exchanger"/>
    <property type="match status" value="2"/>
</dbReference>
<keyword evidence="9" id="KW-0472">Membrane</keyword>
<proteinExistence type="predicted"/>
<protein>
    <recommendedName>
        <fullName evidence="10">RCK N-terminal domain-containing protein</fullName>
    </recommendedName>
</protein>
<dbReference type="SUPFAM" id="SSF51735">
    <property type="entry name" value="NAD(P)-binding Rossmann-fold domains"/>
    <property type="match status" value="1"/>
</dbReference>
<organism evidence="11 12">
    <name type="scientific">Linum tenue</name>
    <dbReference type="NCBI Taxonomy" id="586396"/>
    <lineage>
        <taxon>Eukaryota</taxon>
        <taxon>Viridiplantae</taxon>
        <taxon>Streptophyta</taxon>
        <taxon>Embryophyta</taxon>
        <taxon>Tracheophyta</taxon>
        <taxon>Spermatophyta</taxon>
        <taxon>Magnoliopsida</taxon>
        <taxon>eudicotyledons</taxon>
        <taxon>Gunneridae</taxon>
        <taxon>Pentapetalae</taxon>
        <taxon>rosids</taxon>
        <taxon>fabids</taxon>
        <taxon>Malpighiales</taxon>
        <taxon>Linaceae</taxon>
        <taxon>Linum</taxon>
    </lineage>
</organism>
<keyword evidence="4" id="KW-0633">Potassium transport</keyword>
<dbReference type="InterPro" id="IPR036291">
    <property type="entry name" value="NAD(P)-bd_dom_sf"/>
</dbReference>
<dbReference type="AlphaFoldDB" id="A0AAV0MPI6"/>
<dbReference type="InterPro" id="IPR006153">
    <property type="entry name" value="Cation/H_exchanger_TM"/>
</dbReference>
<dbReference type="GO" id="GO:1902600">
    <property type="term" value="P:proton transmembrane transport"/>
    <property type="evidence" value="ECO:0007669"/>
    <property type="project" value="InterPro"/>
</dbReference>
<dbReference type="Proteomes" id="UP001154282">
    <property type="component" value="Unassembled WGS sequence"/>
</dbReference>
<dbReference type="FunFam" id="3.40.50.720:FF:000036">
    <property type="entry name" value="Glutathione-regulated potassium-efflux system protein KefB"/>
    <property type="match status" value="1"/>
</dbReference>
<dbReference type="Gene3D" id="3.40.50.720">
    <property type="entry name" value="NAD(P)-binding Rossmann-like Domain"/>
    <property type="match status" value="1"/>
</dbReference>
<dbReference type="InterPro" id="IPR038770">
    <property type="entry name" value="Na+/solute_symporter_sf"/>
</dbReference>
<keyword evidence="2" id="KW-0813">Transport</keyword>
<dbReference type="Pfam" id="PF02254">
    <property type="entry name" value="TrkA_N"/>
    <property type="match status" value="1"/>
</dbReference>
<name>A0AAV0MPI6_9ROSI</name>
<comment type="caution">
    <text evidence="11">The sequence shown here is derived from an EMBL/GenBank/DDBJ whole genome shotgun (WGS) entry which is preliminary data.</text>
</comment>
<evidence type="ECO:0000313" key="12">
    <source>
        <dbReference type="Proteomes" id="UP001154282"/>
    </source>
</evidence>
<keyword evidence="6" id="KW-0630">Potassium</keyword>
<evidence type="ECO:0000256" key="9">
    <source>
        <dbReference type="ARBA" id="ARBA00023136"/>
    </source>
</evidence>
<keyword evidence="7" id="KW-1133">Transmembrane helix</keyword>
<evidence type="ECO:0000256" key="5">
    <source>
        <dbReference type="ARBA" id="ARBA00022692"/>
    </source>
</evidence>
<dbReference type="EMBL" id="CAMGYJ010000007">
    <property type="protein sequence ID" value="CAI0448704.1"/>
    <property type="molecule type" value="Genomic_DNA"/>
</dbReference>
<dbReference type="Gene3D" id="1.20.1530.20">
    <property type="match status" value="1"/>
</dbReference>
<dbReference type="GO" id="GO:0012505">
    <property type="term" value="C:endomembrane system"/>
    <property type="evidence" value="ECO:0007669"/>
    <property type="project" value="UniProtKB-SubCell"/>
</dbReference>
<dbReference type="PROSITE" id="PS51201">
    <property type="entry name" value="RCK_N"/>
    <property type="match status" value="1"/>
</dbReference>
<dbReference type="GO" id="GO:0016020">
    <property type="term" value="C:membrane"/>
    <property type="evidence" value="ECO:0007669"/>
    <property type="project" value="InterPro"/>
</dbReference>
<evidence type="ECO:0000259" key="10">
    <source>
        <dbReference type="PROSITE" id="PS51201"/>
    </source>
</evidence>
<evidence type="ECO:0000256" key="6">
    <source>
        <dbReference type="ARBA" id="ARBA00022958"/>
    </source>
</evidence>
<keyword evidence="8" id="KW-0406">Ion transport</keyword>
<evidence type="ECO:0000256" key="2">
    <source>
        <dbReference type="ARBA" id="ARBA00022448"/>
    </source>
</evidence>
<feature type="domain" description="RCK N-terminal" evidence="10">
    <location>
        <begin position="599"/>
        <end position="727"/>
    </location>
</feature>
<dbReference type="PANTHER" id="PTHR46157">
    <property type="entry name" value="K(+) EFFLUX ANTIPORTER 3, CHLOROPLASTIC"/>
    <property type="match status" value="1"/>
</dbReference>
<dbReference type="PANTHER" id="PTHR46157:SF4">
    <property type="entry name" value="K(+) EFFLUX ANTIPORTER 3, CHLOROPLASTIC"/>
    <property type="match status" value="1"/>
</dbReference>
<comment type="subcellular location">
    <subcellularLocation>
        <location evidence="1">Endomembrane system</location>
        <topology evidence="1">Multi-pass membrane protein</topology>
    </subcellularLocation>
</comment>
<gene>
    <name evidence="11" type="ORF">LITE_LOCUS29909</name>
</gene>
<feature type="non-terminal residue" evidence="11">
    <location>
        <position position="1"/>
    </location>
</feature>
<keyword evidence="5" id="KW-0812">Transmembrane</keyword>
<evidence type="ECO:0000256" key="1">
    <source>
        <dbReference type="ARBA" id="ARBA00004127"/>
    </source>
</evidence>
<evidence type="ECO:0000256" key="7">
    <source>
        <dbReference type="ARBA" id="ARBA00022989"/>
    </source>
</evidence>
<dbReference type="GO" id="GO:0009507">
    <property type="term" value="C:chloroplast"/>
    <property type="evidence" value="ECO:0007669"/>
    <property type="project" value="TreeGrafter"/>
</dbReference>
<dbReference type="GO" id="GO:0006813">
    <property type="term" value="P:potassium ion transport"/>
    <property type="evidence" value="ECO:0007669"/>
    <property type="project" value="UniProtKB-KW"/>
</dbReference>
<keyword evidence="12" id="KW-1185">Reference proteome</keyword>
<evidence type="ECO:0000256" key="3">
    <source>
        <dbReference type="ARBA" id="ARBA00022449"/>
    </source>
</evidence>
<reference evidence="11" key="1">
    <citation type="submission" date="2022-08" db="EMBL/GenBank/DDBJ databases">
        <authorList>
            <person name="Gutierrez-Valencia J."/>
        </authorList>
    </citation>
    <scope>NUCLEOTIDE SEQUENCE</scope>
</reference>
<sequence>DNEIRHIDFSSPIFLQQKKNKNKNKRRVATVEVRYKRQIKNEKHRTKGKIGLPSARGRERFPFLVHGRRTKTSQLALDYVGLHELFPLPQGELGKSQACNSLFHSFDSLQGHELPQHTSSFGGCCYGVSSFHGYFCGTRSSRKQARHVKFNAVRCRISNYSFTSSTRALESKALFTSSVPIRGGLYLFKHKLNHTRISSNIEVAGAVEVINDLGLDTLTFLAVTVIVVPAFRFIKASPILGFFFAGVVLNQFGFIRNLTDVKVLSEWGILFLLFEMGLELSLARLKALAKFAFGMGLTQVVLSTLAFTAFELPPNGAIGTRILEFLFHSRSDLVNIRSIDEAIVIGAALSLSSSAFVLQLLAEKGELPTRFGSATLGILLFQDIAVVPLLVVLPILESQTLVGESVLPMLINESLKALLGLGVLSLGGKYLLRRVFELGAFLAGAILAETNFRTQIEADIRPFRGLLLGLFFVTTGTSIDMELLLREWPNVLSLLGGLIVIKTLIITAIGPRVGLTLQESVRIGLLLSQGGEFAFVVFSLANRLGVLPLELNKLLIIVVVLSMALTPWLNDLGRRAADFIEDKSDTEDKGAMPVNFEGSEPVVILGFGQMGQVLANLLGTPLASAVEGDAMAGMPYVAFELNPSVVKASRKIGFPILYGDGSSPEVLRAAGISSPKAVMITYTGKKKSIEAIQKLRLAFPGIPIYARAQNITHLLDLKKAGATDAILENAETSLQLGSKLLKGLGVMSDDVNFLSQLVRDSMEMQAQEAALRKTDESDSDIMKPLQVRVSDSIAVQEPVPSLSGEEKLMLRTDEKDESHVLRLEGKAEEMARSGSDRQQEDV</sequence>
<evidence type="ECO:0000256" key="8">
    <source>
        <dbReference type="ARBA" id="ARBA00023065"/>
    </source>
</evidence>
<keyword evidence="3" id="KW-0050">Antiport</keyword>
<accession>A0AAV0MPI6</accession>